<organism evidence="1 2">
    <name type="scientific">Hymenobacter qilianensis</name>
    <dbReference type="NCBI Taxonomy" id="1385715"/>
    <lineage>
        <taxon>Bacteria</taxon>
        <taxon>Pseudomonadati</taxon>
        <taxon>Bacteroidota</taxon>
        <taxon>Cytophagia</taxon>
        <taxon>Cytophagales</taxon>
        <taxon>Hymenobacteraceae</taxon>
        <taxon>Hymenobacter</taxon>
    </lineage>
</organism>
<accession>A0ACB5PSG3</accession>
<comment type="caution">
    <text evidence="1">The sequence shown here is derived from an EMBL/GenBank/DDBJ whole genome shotgun (WGS) entry which is preliminary data.</text>
</comment>
<dbReference type="Proteomes" id="UP000605392">
    <property type="component" value="Unassembled WGS sequence"/>
</dbReference>
<proteinExistence type="predicted"/>
<name>A0ACB5PSG3_9BACT</name>
<evidence type="ECO:0000313" key="2">
    <source>
        <dbReference type="Proteomes" id="UP000605392"/>
    </source>
</evidence>
<evidence type="ECO:0000313" key="1">
    <source>
        <dbReference type="EMBL" id="GGF67500.1"/>
    </source>
</evidence>
<gene>
    <name evidence="1" type="ORF">GCM10011375_23130</name>
</gene>
<reference evidence="1 2" key="1">
    <citation type="journal article" date="2019" name="Int. J. Syst. Evol. Microbiol.">
        <title>The Global Catalogue of Microorganisms (GCM) 10K type strain sequencing project: providing services to taxonomists for standard genome sequencing and annotation.</title>
        <authorList>
            <consortium name="The Broad Institute Genomics Platform"/>
            <consortium name="The Broad Institute Genome Sequencing Center for Infectious Disease"/>
            <person name="Wu L."/>
            <person name="Ma J."/>
        </authorList>
    </citation>
    <scope>NUCLEOTIDE SEQUENCE [LARGE SCALE GENOMIC DNA]</scope>
    <source>
        <strain evidence="1 2">CGMCC 1.12720</strain>
    </source>
</reference>
<sequence>MKPRLLAFIFLLSTSLGLTRTATAQLGGAQTPEPATQPGTLVFKLKSAAVSGAQPPGIAPQLAAALRALGATRVEQKFPRAVPPTAYQPGSVELRGVYQVWFAPSAPLQKARFTLLQTGTLEYAEPLYDRGLLRQPNDPFADSTRSDGQFYLKNIRAYRAWDVTQGDTSVVIGVLDTGIVFSHEDMQGQIKYNYADPIDGIDNDGDGYIDNFRGWDFADQDNNPSISGTRDHGLLVAGPATGRADNKRGIAGVGFKSKLMPIKVFSNRPGGPFGGGFEAIVYAADHGCRVINVSWGSVGGRSQYEQDVINYAAINRDAVIVAAAGNDGRELDYYPASYENVVSVAALTAQDTQDATYSYHVTLSAPGRDILTTRYVTDSAYAAVRGSSFAAPIVAGAAALVRARFPQYSAVQVAAQLRQTTDDIYGLAANAPFRGKLGTGRLNVHRAVALTDRRQVRVVASRFAPQRTYFRPGEAVRLTTELQNQLRAISGLTVTLTSLSPYLSVQSGTFAVGSLVTLGRATNTASPFLLTVAASVPPNTRATLRYNFTSTDGYTDEQLLEVVLNPDYVVLDAGNLHVSLNSRGNLAFDDAYSTVGAGVTYQEGPSLLAEGGLLVGTSPTRVADRIHNDQSSGGRWRIDEDFQALSQVALRAQPVRATQEAEANFVNLPPTGELGASSVGVRIRQRAAAWTDAPHRDYVVLEYKLTNITPDTLQSLHAGLYLDWDLPPAISRNLAEWDAAGSFGYVRATGPTSQYTGVKHLGGGTPTYYAIDNEVVTDEPVTMGNGFSTAEKYAALSSGTTRRTAGAIAGSDVSQVAGASLGTLAPGDSIKVTFALLGGNSLLDIQAAAAAAQSRYRAVVLPTRTAAATTAWQLYPNPTSGKVRLEVPAGFGANTLTVHNALGQELMHQTLSPTQSATDLNMADLPNGFYVVQISGLGGNLQRRVVVRR</sequence>
<protein>
    <submittedName>
        <fullName evidence="1">Uncharacterized protein</fullName>
    </submittedName>
</protein>
<dbReference type="EMBL" id="BMFN01000002">
    <property type="protein sequence ID" value="GGF67500.1"/>
    <property type="molecule type" value="Genomic_DNA"/>
</dbReference>
<keyword evidence="2" id="KW-1185">Reference proteome</keyword>